<organism evidence="3 4">
    <name type="scientific">Plantactinospora veratri</name>
    <dbReference type="NCBI Taxonomy" id="1436122"/>
    <lineage>
        <taxon>Bacteria</taxon>
        <taxon>Bacillati</taxon>
        <taxon>Actinomycetota</taxon>
        <taxon>Actinomycetes</taxon>
        <taxon>Micromonosporales</taxon>
        <taxon>Micromonosporaceae</taxon>
        <taxon>Plantactinospora</taxon>
    </lineage>
</organism>
<feature type="compositionally biased region" description="Low complexity" evidence="1">
    <location>
        <begin position="57"/>
        <end position="73"/>
    </location>
</feature>
<proteinExistence type="predicted"/>
<evidence type="ECO:0000313" key="4">
    <source>
        <dbReference type="Proteomes" id="UP001339911"/>
    </source>
</evidence>
<keyword evidence="4" id="KW-1185">Reference proteome</keyword>
<comment type="caution">
    <text evidence="3">The sequence shown here is derived from an EMBL/GenBank/DDBJ whole genome shotgun (WGS) entry which is preliminary data.</text>
</comment>
<keyword evidence="2" id="KW-0732">Signal</keyword>
<evidence type="ECO:0000313" key="3">
    <source>
        <dbReference type="EMBL" id="MEE6308862.1"/>
    </source>
</evidence>
<evidence type="ECO:0000256" key="2">
    <source>
        <dbReference type="SAM" id="SignalP"/>
    </source>
</evidence>
<evidence type="ECO:0000256" key="1">
    <source>
        <dbReference type="SAM" id="MobiDB-lite"/>
    </source>
</evidence>
<name>A0ABU7SG01_9ACTN</name>
<accession>A0ABU7SG01</accession>
<feature type="region of interest" description="Disordered" evidence="1">
    <location>
        <begin position="45"/>
        <end position="104"/>
    </location>
</feature>
<protein>
    <submittedName>
        <fullName evidence="3">Uncharacterized protein</fullName>
    </submittedName>
</protein>
<dbReference type="EMBL" id="JAZGQL010000013">
    <property type="protein sequence ID" value="MEE6308862.1"/>
    <property type="molecule type" value="Genomic_DNA"/>
</dbReference>
<reference evidence="3 4" key="1">
    <citation type="submission" date="2024-01" db="EMBL/GenBank/DDBJ databases">
        <title>Genome insights into Plantactinospora veratri sp. nov.</title>
        <authorList>
            <person name="Wang L."/>
        </authorList>
    </citation>
    <scope>NUCLEOTIDE SEQUENCE [LARGE SCALE GENOMIC DNA]</scope>
    <source>
        <strain evidence="3 4">NEAU-FHS4</strain>
    </source>
</reference>
<dbReference type="Proteomes" id="UP001339911">
    <property type="component" value="Unassembled WGS sequence"/>
</dbReference>
<dbReference type="RefSeq" id="WP_331209149.1">
    <property type="nucleotide sequence ID" value="NZ_JAZGQL010000013.1"/>
</dbReference>
<sequence length="227" mass="23311">MPRNGANTTDGIMVTVLNFRRTRSDAALAVACAVVLSLSAACAGSGAERPQWSDGVPATDSSPAAPSPTEADPTPSPTPTPRPTAARTTRPPATAAPTRRVRTMGEQTTVTVRVTGGFGQAQNFTGLHQEGCGNPSFGLMQIRVGAAGNVSSVSFRYRVSTAVPFNGSGSARTIGSDRGTWLASLGPFRAESRNSAGGTIAVTATAKFKDGSTRSARTSTPLKACQR</sequence>
<feature type="compositionally biased region" description="Low complexity" evidence="1">
    <location>
        <begin position="83"/>
        <end position="98"/>
    </location>
</feature>
<gene>
    <name evidence="3" type="ORF">V1634_18680</name>
</gene>
<feature type="signal peptide" evidence="2">
    <location>
        <begin position="1"/>
        <end position="43"/>
    </location>
</feature>
<feature type="chain" id="PRO_5045845012" evidence="2">
    <location>
        <begin position="44"/>
        <end position="227"/>
    </location>
</feature>